<protein>
    <submittedName>
        <fullName evidence="2">Uncharacterized protein</fullName>
    </submittedName>
</protein>
<reference evidence="2 3" key="1">
    <citation type="journal article" date="2022" name="Arch. Microbiol.">
        <title>Paraburkholderia bengalensis sp. nov. isolated from roots of Oryza sativa, IR64.</title>
        <authorList>
            <person name="Nag P."/>
            <person name="Mondal N."/>
            <person name="Sarkar J."/>
            <person name="Das S."/>
        </authorList>
    </citation>
    <scope>NUCLEOTIDE SEQUENCE [LARGE SCALE GENOMIC DNA]</scope>
    <source>
        <strain evidence="2 3">IR64_4_BI</strain>
    </source>
</reference>
<comment type="caution">
    <text evidence="2">The sequence shown here is derived from an EMBL/GenBank/DDBJ whole genome shotgun (WGS) entry which is preliminary data.</text>
</comment>
<feature type="region of interest" description="Disordered" evidence="1">
    <location>
        <begin position="1"/>
        <end position="69"/>
    </location>
</feature>
<organism evidence="2 3">
    <name type="scientific">Paraburkholderia bengalensis</name>
    <dbReference type="NCBI Taxonomy" id="2747562"/>
    <lineage>
        <taxon>Bacteria</taxon>
        <taxon>Pseudomonadati</taxon>
        <taxon>Pseudomonadota</taxon>
        <taxon>Betaproteobacteria</taxon>
        <taxon>Burkholderiales</taxon>
        <taxon>Burkholderiaceae</taxon>
        <taxon>Paraburkholderia</taxon>
    </lineage>
</organism>
<dbReference type="Proteomes" id="UP001386437">
    <property type="component" value="Unassembled WGS sequence"/>
</dbReference>
<evidence type="ECO:0000313" key="3">
    <source>
        <dbReference type="Proteomes" id="UP001386437"/>
    </source>
</evidence>
<dbReference type="RefSeq" id="WP_336601981.1">
    <property type="nucleotide sequence ID" value="NZ_JACFYJ010000106.1"/>
</dbReference>
<proteinExistence type="predicted"/>
<keyword evidence="3" id="KW-1185">Reference proteome</keyword>
<sequence>MQTDPTIDPIADPANQPIDDPGQQPRPAPGVPATPGIPPDMDPLPPTPSPEENEGASRATQRDDRASLT</sequence>
<evidence type="ECO:0000256" key="1">
    <source>
        <dbReference type="SAM" id="MobiDB-lite"/>
    </source>
</evidence>
<dbReference type="EMBL" id="JACFYJ010000106">
    <property type="protein sequence ID" value="MEI6002347.1"/>
    <property type="molecule type" value="Genomic_DNA"/>
</dbReference>
<evidence type="ECO:0000313" key="2">
    <source>
        <dbReference type="EMBL" id="MEI6002347.1"/>
    </source>
</evidence>
<gene>
    <name evidence="2" type="ORF">H3V53_36050</name>
</gene>
<feature type="compositionally biased region" description="Pro residues" evidence="1">
    <location>
        <begin position="24"/>
        <end position="49"/>
    </location>
</feature>
<name>A0ABU8J3L5_9BURK</name>
<accession>A0ABU8J3L5</accession>
<feature type="compositionally biased region" description="Basic and acidic residues" evidence="1">
    <location>
        <begin position="60"/>
        <end position="69"/>
    </location>
</feature>